<keyword evidence="3" id="KW-1185">Reference proteome</keyword>
<reference evidence="2" key="1">
    <citation type="submission" date="2020-08" db="EMBL/GenBank/DDBJ databases">
        <title>Multicomponent nature underlies the extraordinary mechanical properties of spider dragline silk.</title>
        <authorList>
            <person name="Kono N."/>
            <person name="Nakamura H."/>
            <person name="Mori M."/>
            <person name="Yoshida Y."/>
            <person name="Ohtoshi R."/>
            <person name="Malay A.D."/>
            <person name="Moran D.A.P."/>
            <person name="Tomita M."/>
            <person name="Numata K."/>
            <person name="Arakawa K."/>
        </authorList>
    </citation>
    <scope>NUCLEOTIDE SEQUENCE</scope>
</reference>
<name>A0A8X6V3U8_TRICX</name>
<dbReference type="Proteomes" id="UP000887159">
    <property type="component" value="Unassembled WGS sequence"/>
</dbReference>
<gene>
    <name evidence="2" type="ORF">TNCV_1740941</name>
</gene>
<organism evidence="2 3">
    <name type="scientific">Trichonephila clavipes</name>
    <name type="common">Golden silk orbweaver</name>
    <name type="synonym">Nephila clavipes</name>
    <dbReference type="NCBI Taxonomy" id="2585209"/>
    <lineage>
        <taxon>Eukaryota</taxon>
        <taxon>Metazoa</taxon>
        <taxon>Ecdysozoa</taxon>
        <taxon>Arthropoda</taxon>
        <taxon>Chelicerata</taxon>
        <taxon>Arachnida</taxon>
        <taxon>Araneae</taxon>
        <taxon>Araneomorphae</taxon>
        <taxon>Entelegynae</taxon>
        <taxon>Araneoidea</taxon>
        <taxon>Nephilidae</taxon>
        <taxon>Trichonephila</taxon>
    </lineage>
</organism>
<dbReference type="AlphaFoldDB" id="A0A8X6V3U8"/>
<evidence type="ECO:0000313" key="3">
    <source>
        <dbReference type="Proteomes" id="UP000887159"/>
    </source>
</evidence>
<feature type="region of interest" description="Disordered" evidence="1">
    <location>
        <begin position="102"/>
        <end position="121"/>
    </location>
</feature>
<proteinExistence type="predicted"/>
<sequence length="121" mass="13360">MATGSYLTPNYSRSQILKSKKQRAFGSPGHCGFYQDAPGESRSGFPLLHNHQIWRFGCNLHWLGLVTKEACPLCGSAIMDDDHVLQCPRLNEHLVSRSHKSLLGGSASNGQEAKHGSWINK</sequence>
<accession>A0A8X6V3U8</accession>
<protein>
    <submittedName>
        <fullName evidence="2">Uncharacterized protein</fullName>
    </submittedName>
</protein>
<evidence type="ECO:0000256" key="1">
    <source>
        <dbReference type="SAM" id="MobiDB-lite"/>
    </source>
</evidence>
<evidence type="ECO:0000313" key="2">
    <source>
        <dbReference type="EMBL" id="GFX92174.1"/>
    </source>
</evidence>
<comment type="caution">
    <text evidence="2">The sequence shown here is derived from an EMBL/GenBank/DDBJ whole genome shotgun (WGS) entry which is preliminary data.</text>
</comment>
<dbReference type="EMBL" id="BMAU01021142">
    <property type="protein sequence ID" value="GFX92174.1"/>
    <property type="molecule type" value="Genomic_DNA"/>
</dbReference>